<dbReference type="OrthoDB" id="9803125at2"/>
<gene>
    <name evidence="12" type="ORF">HSCHL_1335</name>
    <name evidence="10" type="ORF">KM312_02885</name>
    <name evidence="11" type="ORF">SA87_01245</name>
</gene>
<evidence type="ECO:0000313" key="11">
    <source>
        <dbReference type="EMBL" id="OAR03388.1"/>
    </source>
</evidence>
<dbReference type="STRING" id="1484.SA87_01245"/>
<proteinExistence type="inferred from homology"/>
<dbReference type="PANTHER" id="PTHR43595">
    <property type="entry name" value="37S RIBOSOMAL PROTEIN S26, MITOCHONDRIAL"/>
    <property type="match status" value="1"/>
</dbReference>
<evidence type="ECO:0000313" key="12">
    <source>
        <dbReference type="EMBL" id="PTQ51549.1"/>
    </source>
</evidence>
<evidence type="ECO:0000259" key="9">
    <source>
        <dbReference type="Pfam" id="PF02777"/>
    </source>
</evidence>
<dbReference type="Pfam" id="PF00081">
    <property type="entry name" value="Sod_Fe_N"/>
    <property type="match status" value="1"/>
</dbReference>
<dbReference type="EC" id="1.15.1.1" evidence="3 7"/>
<dbReference type="Proteomes" id="UP000748108">
    <property type="component" value="Unassembled WGS sequence"/>
</dbReference>
<evidence type="ECO:0000259" key="8">
    <source>
        <dbReference type="Pfam" id="PF00081"/>
    </source>
</evidence>
<dbReference type="PROSITE" id="PS00088">
    <property type="entry name" value="SOD_MN"/>
    <property type="match status" value="1"/>
</dbReference>
<dbReference type="PANTHER" id="PTHR43595:SF2">
    <property type="entry name" value="SMALL RIBOSOMAL SUBUNIT PROTEIN MS42"/>
    <property type="match status" value="1"/>
</dbReference>
<dbReference type="EMBL" id="JXBB01000060">
    <property type="protein sequence ID" value="OAR03388.1"/>
    <property type="molecule type" value="Genomic_DNA"/>
</dbReference>
<dbReference type="Proteomes" id="UP000244180">
    <property type="component" value="Unassembled WGS sequence"/>
</dbReference>
<dbReference type="SMR" id="A0A132MGU3"/>
<dbReference type="Gene3D" id="3.55.40.20">
    <property type="entry name" value="Iron/manganese superoxide dismutase, C-terminal domain"/>
    <property type="match status" value="1"/>
</dbReference>
<dbReference type="GO" id="GO:0046872">
    <property type="term" value="F:metal ion binding"/>
    <property type="evidence" value="ECO:0007669"/>
    <property type="project" value="UniProtKB-KW"/>
</dbReference>
<evidence type="ECO:0000313" key="10">
    <source>
        <dbReference type="EMBL" id="MBT9281601.1"/>
    </source>
</evidence>
<sequence>MFELPPLPYPYDALEPYFDAKTMEIHYNGHHGAYVKNLNAALEKYPAWQNKPIEELLQSLDQLPEDIRTAVRNNGGGHYNHSFWWPMLKKNEGGQPVGKFAEAINRDFGSFEAFKDAFSKAAAGRFGSGWAWVVVEPDGKLTVTTTPNQDNPVMEGKTVVFGLDVWEHAYYLKYQNRRPEYIQAFWNVVNWDVVNERYEEALKKFGR</sequence>
<dbReference type="SUPFAM" id="SSF54719">
    <property type="entry name" value="Fe,Mn superoxide dismutase (SOD), C-terminal domain"/>
    <property type="match status" value="1"/>
</dbReference>
<evidence type="ECO:0000256" key="3">
    <source>
        <dbReference type="ARBA" id="ARBA00012682"/>
    </source>
</evidence>
<name>A0A132MGU3_HYDSH</name>
<feature type="binding site" evidence="6">
    <location>
        <position position="26"/>
    </location>
    <ligand>
        <name>Mn(2+)</name>
        <dbReference type="ChEBI" id="CHEBI:29035"/>
    </ligand>
</feature>
<reference evidence="11 13" key="1">
    <citation type="submission" date="2015-09" db="EMBL/GenBank/DDBJ databases">
        <title>Draft genome sequence of Hydrogenibacillus schlegelii DSM 2000.</title>
        <authorList>
            <person name="Hemp J."/>
        </authorList>
    </citation>
    <scope>NUCLEOTIDE SEQUENCE [LARGE SCALE GENOMIC DNA]</scope>
    <source>
        <strain evidence="11 13">MA 48</strain>
    </source>
</reference>
<dbReference type="EMBL" id="PEBV01000044">
    <property type="protein sequence ID" value="PTQ51549.1"/>
    <property type="molecule type" value="Genomic_DNA"/>
</dbReference>
<reference evidence="10" key="3">
    <citation type="journal article" date="2021" name="Microbiology">
        <title>Metagenomic Analysis of the Microbial Community in the Underground Coal Fire Area (Kemerovo Region, Russia) Revealed Predominance of Thermophilic Members of the Phyla Deinococcus-thermus, Aquificae, and Firmicutes.</title>
        <authorList>
            <person name="Kadnikov V."/>
            <person name="Mardanov A.V."/>
            <person name="Beletsky A.V."/>
            <person name="Karnachuk O.V."/>
            <person name="Ravin N.V."/>
        </authorList>
    </citation>
    <scope>NUCLEOTIDE SEQUENCE</scope>
    <source>
        <strain evidence="10">RBS10-49</strain>
    </source>
</reference>
<evidence type="ECO:0000313" key="14">
    <source>
        <dbReference type="Proteomes" id="UP000244180"/>
    </source>
</evidence>
<protein>
    <recommendedName>
        <fullName evidence="3 7">Superoxide dismutase</fullName>
        <ecNumber evidence="3 7">1.15.1.1</ecNumber>
    </recommendedName>
</protein>
<feature type="binding site" evidence="6">
    <location>
        <position position="164"/>
    </location>
    <ligand>
        <name>Mn(2+)</name>
        <dbReference type="ChEBI" id="CHEBI:29035"/>
    </ligand>
</feature>
<dbReference type="GO" id="GO:0005737">
    <property type="term" value="C:cytoplasm"/>
    <property type="evidence" value="ECO:0007669"/>
    <property type="project" value="TreeGrafter"/>
</dbReference>
<organism evidence="12 14">
    <name type="scientific">Hydrogenibacillus schlegelii</name>
    <name type="common">Bacillus schlegelii</name>
    <dbReference type="NCBI Taxonomy" id="1484"/>
    <lineage>
        <taxon>Bacteria</taxon>
        <taxon>Bacillati</taxon>
        <taxon>Bacillota</taxon>
        <taxon>Bacilli</taxon>
        <taxon>Bacillales</taxon>
        <taxon>Bacillales Family X. Incertae Sedis</taxon>
        <taxon>Hydrogenibacillus</taxon>
    </lineage>
</organism>
<dbReference type="GO" id="GO:0004784">
    <property type="term" value="F:superoxide dismutase activity"/>
    <property type="evidence" value="ECO:0007669"/>
    <property type="project" value="UniProtKB-EC"/>
</dbReference>
<feature type="binding site" evidence="6">
    <location>
        <position position="81"/>
    </location>
    <ligand>
        <name>Mn(2+)</name>
        <dbReference type="ChEBI" id="CHEBI:29035"/>
    </ligand>
</feature>
<comment type="function">
    <text evidence="7">Destroys radicals which are normally produced within the cells and which are toxic to biological systems.</text>
</comment>
<evidence type="ECO:0000256" key="5">
    <source>
        <dbReference type="ARBA" id="ARBA00023002"/>
    </source>
</evidence>
<dbReference type="SUPFAM" id="SSF46609">
    <property type="entry name" value="Fe,Mn superoxide dismutase (SOD), N-terminal domain"/>
    <property type="match status" value="1"/>
</dbReference>
<keyword evidence="5 7" id="KW-0560">Oxidoreductase</keyword>
<dbReference type="InterPro" id="IPR036324">
    <property type="entry name" value="Mn/Fe_SOD_N_sf"/>
</dbReference>
<dbReference type="PRINTS" id="PR01703">
    <property type="entry name" value="MNSODISMTASE"/>
</dbReference>
<dbReference type="Pfam" id="PF02777">
    <property type="entry name" value="Sod_Fe_C"/>
    <property type="match status" value="1"/>
</dbReference>
<dbReference type="Proteomes" id="UP000243024">
    <property type="component" value="Unassembled WGS sequence"/>
</dbReference>
<comment type="cofactor">
    <cofactor evidence="1">
        <name>Mn(2+)</name>
        <dbReference type="ChEBI" id="CHEBI:29035"/>
    </cofactor>
</comment>
<keyword evidence="4 6" id="KW-0479">Metal-binding</keyword>
<dbReference type="InterPro" id="IPR019833">
    <property type="entry name" value="Mn/Fe_SOD_BS"/>
</dbReference>
<dbReference type="InterPro" id="IPR019832">
    <property type="entry name" value="Mn/Fe_SOD_C"/>
</dbReference>
<dbReference type="EMBL" id="JAHHQF010000040">
    <property type="protein sequence ID" value="MBT9281601.1"/>
    <property type="molecule type" value="Genomic_DNA"/>
</dbReference>
<feature type="binding site" evidence="6">
    <location>
        <position position="168"/>
    </location>
    <ligand>
        <name>Mn(2+)</name>
        <dbReference type="ChEBI" id="CHEBI:29035"/>
    </ligand>
</feature>
<comment type="catalytic activity">
    <reaction evidence="7">
        <text>2 superoxide + 2 H(+) = H2O2 + O2</text>
        <dbReference type="Rhea" id="RHEA:20696"/>
        <dbReference type="ChEBI" id="CHEBI:15378"/>
        <dbReference type="ChEBI" id="CHEBI:15379"/>
        <dbReference type="ChEBI" id="CHEBI:16240"/>
        <dbReference type="ChEBI" id="CHEBI:18421"/>
        <dbReference type="EC" id="1.15.1.1"/>
    </reaction>
</comment>
<evidence type="ECO:0000256" key="7">
    <source>
        <dbReference type="RuleBase" id="RU000414"/>
    </source>
</evidence>
<evidence type="ECO:0000256" key="2">
    <source>
        <dbReference type="ARBA" id="ARBA00008714"/>
    </source>
</evidence>
<dbReference type="Gene3D" id="1.10.287.990">
    <property type="entry name" value="Fe,Mn superoxide dismutase (SOD) domain"/>
    <property type="match status" value="1"/>
</dbReference>
<dbReference type="AlphaFoldDB" id="A0A132MGU3"/>
<comment type="caution">
    <text evidence="12">The sequence shown here is derived from an EMBL/GenBank/DDBJ whole genome shotgun (WGS) entry which is preliminary data.</text>
</comment>
<evidence type="ECO:0000256" key="6">
    <source>
        <dbReference type="PIRSR" id="PIRSR000349-1"/>
    </source>
</evidence>
<evidence type="ECO:0000256" key="1">
    <source>
        <dbReference type="ARBA" id="ARBA00001936"/>
    </source>
</evidence>
<dbReference type="FunFam" id="3.55.40.20:FF:000001">
    <property type="entry name" value="Superoxide dismutase"/>
    <property type="match status" value="1"/>
</dbReference>
<dbReference type="PIRSF" id="PIRSF000349">
    <property type="entry name" value="SODismutase"/>
    <property type="match status" value="1"/>
</dbReference>
<evidence type="ECO:0000256" key="4">
    <source>
        <dbReference type="ARBA" id="ARBA00022723"/>
    </source>
</evidence>
<dbReference type="InterPro" id="IPR019831">
    <property type="entry name" value="Mn/Fe_SOD_N"/>
</dbReference>
<dbReference type="InterPro" id="IPR036314">
    <property type="entry name" value="SOD_C_sf"/>
</dbReference>
<dbReference type="FunFam" id="1.10.287.990:FF:000001">
    <property type="entry name" value="Superoxide dismutase"/>
    <property type="match status" value="1"/>
</dbReference>
<dbReference type="InterPro" id="IPR001189">
    <property type="entry name" value="Mn/Fe_SOD"/>
</dbReference>
<comment type="similarity">
    <text evidence="2 7">Belongs to the iron/manganese superoxide dismutase family.</text>
</comment>
<feature type="domain" description="Manganese/iron superoxide dismutase N-terminal" evidence="8">
    <location>
        <begin position="2"/>
        <end position="88"/>
    </location>
</feature>
<accession>A0A132MGU3</accession>
<reference evidence="12 14" key="2">
    <citation type="submission" date="2017-08" db="EMBL/GenBank/DDBJ databases">
        <title>Burning lignite coal seam in the remote Altai Mountains harbors a hydrogen-driven thermophilic microbial community.</title>
        <authorList>
            <person name="Kadnikov V.V."/>
            <person name="Mardanov A.V."/>
            <person name="Ivasenko D."/>
            <person name="Beletsky A.V."/>
            <person name="Karnachuk O.V."/>
            <person name="Ravin N.V."/>
        </authorList>
    </citation>
    <scope>NUCLEOTIDE SEQUENCE [LARGE SCALE GENOMIC DNA]</scope>
    <source>
        <strain evidence="12">AL33</strain>
    </source>
</reference>
<evidence type="ECO:0000313" key="13">
    <source>
        <dbReference type="Proteomes" id="UP000243024"/>
    </source>
</evidence>
<feature type="domain" description="Manganese/iron superoxide dismutase C-terminal" evidence="9">
    <location>
        <begin position="97"/>
        <end position="197"/>
    </location>
</feature>
<keyword evidence="13" id="KW-1185">Reference proteome</keyword>
<dbReference type="RefSeq" id="WP_066203076.1">
    <property type="nucleotide sequence ID" value="NZ_CBCSAS010000018.1"/>
</dbReference>